<evidence type="ECO:0000313" key="3">
    <source>
        <dbReference type="Proteomes" id="UP001285441"/>
    </source>
</evidence>
<accession>A0AAE0JYJ6</accession>
<comment type="caution">
    <text evidence="2">The sequence shown here is derived from an EMBL/GenBank/DDBJ whole genome shotgun (WGS) entry which is preliminary data.</text>
</comment>
<protein>
    <submittedName>
        <fullName evidence="2">Uncharacterized protein</fullName>
    </submittedName>
</protein>
<organism evidence="2 3">
    <name type="scientific">Podospora didyma</name>
    <dbReference type="NCBI Taxonomy" id="330526"/>
    <lineage>
        <taxon>Eukaryota</taxon>
        <taxon>Fungi</taxon>
        <taxon>Dikarya</taxon>
        <taxon>Ascomycota</taxon>
        <taxon>Pezizomycotina</taxon>
        <taxon>Sordariomycetes</taxon>
        <taxon>Sordariomycetidae</taxon>
        <taxon>Sordariales</taxon>
        <taxon>Podosporaceae</taxon>
        <taxon>Podospora</taxon>
    </lineage>
</organism>
<evidence type="ECO:0000313" key="2">
    <source>
        <dbReference type="EMBL" id="KAK3366395.1"/>
    </source>
</evidence>
<feature type="region of interest" description="Disordered" evidence="1">
    <location>
        <begin position="56"/>
        <end position="76"/>
    </location>
</feature>
<keyword evidence="3" id="KW-1185">Reference proteome</keyword>
<sequence>MLSFAGANGETAIAVPTCRRGSADFELNPLIPRLSILSDLQRAAAIRLRKAATIADPTKSSEGASAPSSSSSSSAAPNNVAHLAMVMNSAVNNEDFEIDVSVPEEEDTPMGNLAAKTHGNPGELDIVLGSGRNNHIFNYRALLLPDTINPPTGPPVSRYWQQDHALRCRNGWDPYVSEGCHPAPRPPPLAPVHHEIGIRPGHLERKIAREPAETSHSNLDLLTPTSTAQGARFTELASELADVRATLEETRHVVQDQARENDKLQKDVIHLTRLNSTATAKYDRPKQKFKVTSSSLRRLWQL</sequence>
<reference evidence="2" key="1">
    <citation type="journal article" date="2023" name="Mol. Phylogenet. Evol.">
        <title>Genome-scale phylogeny and comparative genomics of the fungal order Sordariales.</title>
        <authorList>
            <person name="Hensen N."/>
            <person name="Bonometti L."/>
            <person name="Westerberg I."/>
            <person name="Brannstrom I.O."/>
            <person name="Guillou S."/>
            <person name="Cros-Aarteil S."/>
            <person name="Calhoun S."/>
            <person name="Haridas S."/>
            <person name="Kuo A."/>
            <person name="Mondo S."/>
            <person name="Pangilinan J."/>
            <person name="Riley R."/>
            <person name="LaButti K."/>
            <person name="Andreopoulos B."/>
            <person name="Lipzen A."/>
            <person name="Chen C."/>
            <person name="Yan M."/>
            <person name="Daum C."/>
            <person name="Ng V."/>
            <person name="Clum A."/>
            <person name="Steindorff A."/>
            <person name="Ohm R.A."/>
            <person name="Martin F."/>
            <person name="Silar P."/>
            <person name="Natvig D.O."/>
            <person name="Lalanne C."/>
            <person name="Gautier V."/>
            <person name="Ament-Velasquez S.L."/>
            <person name="Kruys A."/>
            <person name="Hutchinson M.I."/>
            <person name="Powell A.J."/>
            <person name="Barry K."/>
            <person name="Miller A.N."/>
            <person name="Grigoriev I.V."/>
            <person name="Debuchy R."/>
            <person name="Gladieux P."/>
            <person name="Hiltunen Thoren M."/>
            <person name="Johannesson H."/>
        </authorList>
    </citation>
    <scope>NUCLEOTIDE SEQUENCE</scope>
    <source>
        <strain evidence="2">CBS 232.78</strain>
    </source>
</reference>
<name>A0AAE0JYJ6_9PEZI</name>
<reference evidence="2" key="2">
    <citation type="submission" date="2023-06" db="EMBL/GenBank/DDBJ databases">
        <authorList>
            <consortium name="Lawrence Berkeley National Laboratory"/>
            <person name="Haridas S."/>
            <person name="Hensen N."/>
            <person name="Bonometti L."/>
            <person name="Westerberg I."/>
            <person name="Brannstrom I.O."/>
            <person name="Guillou S."/>
            <person name="Cros-Aarteil S."/>
            <person name="Calhoun S."/>
            <person name="Kuo A."/>
            <person name="Mondo S."/>
            <person name="Pangilinan J."/>
            <person name="Riley R."/>
            <person name="LaButti K."/>
            <person name="Andreopoulos B."/>
            <person name="Lipzen A."/>
            <person name="Chen C."/>
            <person name="Yanf M."/>
            <person name="Daum C."/>
            <person name="Ng V."/>
            <person name="Clum A."/>
            <person name="Steindorff A."/>
            <person name="Ohm R."/>
            <person name="Martin F."/>
            <person name="Silar P."/>
            <person name="Natvig D."/>
            <person name="Lalanne C."/>
            <person name="Gautier V."/>
            <person name="Ament-velasquez S.L."/>
            <person name="Kruys A."/>
            <person name="Hutchinson M.I."/>
            <person name="Powell A.J."/>
            <person name="Barry K."/>
            <person name="Miller A.N."/>
            <person name="Grigoriev I.V."/>
            <person name="Debuchy R."/>
            <person name="Gladieux P."/>
            <person name="Thoren M.H."/>
            <person name="Johannesson H."/>
        </authorList>
    </citation>
    <scope>NUCLEOTIDE SEQUENCE</scope>
    <source>
        <strain evidence="2">CBS 232.78</strain>
    </source>
</reference>
<dbReference type="Proteomes" id="UP001285441">
    <property type="component" value="Unassembled WGS sequence"/>
</dbReference>
<dbReference type="EMBL" id="JAULSW010000012">
    <property type="protein sequence ID" value="KAK3366395.1"/>
    <property type="molecule type" value="Genomic_DNA"/>
</dbReference>
<feature type="compositionally biased region" description="Low complexity" evidence="1">
    <location>
        <begin position="60"/>
        <end position="76"/>
    </location>
</feature>
<proteinExistence type="predicted"/>
<gene>
    <name evidence="2" type="ORF">B0H63DRAFT_565882</name>
</gene>
<evidence type="ECO:0000256" key="1">
    <source>
        <dbReference type="SAM" id="MobiDB-lite"/>
    </source>
</evidence>
<dbReference type="AlphaFoldDB" id="A0AAE0JYJ6"/>